<name>A0A1Q9F479_SYMMI</name>
<evidence type="ECO:0000256" key="1">
    <source>
        <dbReference type="SAM" id="Coils"/>
    </source>
</evidence>
<dbReference type="AlphaFoldDB" id="A0A1Q9F479"/>
<evidence type="ECO:0000313" key="4">
    <source>
        <dbReference type="Proteomes" id="UP000186817"/>
    </source>
</evidence>
<organism evidence="3 4">
    <name type="scientific">Symbiodinium microadriaticum</name>
    <name type="common">Dinoflagellate</name>
    <name type="synonym">Zooxanthella microadriatica</name>
    <dbReference type="NCBI Taxonomy" id="2951"/>
    <lineage>
        <taxon>Eukaryota</taxon>
        <taxon>Sar</taxon>
        <taxon>Alveolata</taxon>
        <taxon>Dinophyceae</taxon>
        <taxon>Suessiales</taxon>
        <taxon>Symbiodiniaceae</taxon>
        <taxon>Symbiodinium</taxon>
    </lineage>
</organism>
<proteinExistence type="predicted"/>
<feature type="coiled-coil region" evidence="1">
    <location>
        <begin position="214"/>
        <end position="241"/>
    </location>
</feature>
<gene>
    <name evidence="3" type="ORF">AK812_SmicGene1420</name>
</gene>
<dbReference type="Proteomes" id="UP000186817">
    <property type="component" value="Unassembled WGS sequence"/>
</dbReference>
<accession>A0A1Q9F479</accession>
<dbReference type="OrthoDB" id="10594843at2759"/>
<sequence length="473" mass="50505">MPADGALRLGDILEEAGKARLGPGIQEVGFPTFPIPGQPGADRMIYWASEEDLDEFDPLPAEAASASQFTFYIEEQSLQRSAPSHLGGRGVGRICDLAVIGTGLRTVMPSLRISFQSAWVMDEIVGDTSRVAARAAGSDGNACAKLRSAGARVMASGTALLSAAVKAACQAKAPRRTIAAIAAAVTQVLTHPVPAAVATPATVPDVPLGSLESQDELELKLREVRLAKRRAKRQRRRAKAKAAASMADAKKPFASTWDEVPQQLISTSGICEMDADIAEPSEVKAATQTKRRPVPQVDPQFLAEMAMHLSQHNPAKLEDEKDLRERLKAAALWAELPVQHLQDECKEWGLLPASSDRGVLMERDVPLGPCCWCLQQCLGQRHMPVPGCVDACMYVGELLTFELQNLARSGLDPGCAAFVGSLFQAADEAWQACTGVGVTSYLKLERPQPGGARSSKDRESGAPAKATRARGAL</sequence>
<feature type="region of interest" description="Disordered" evidence="2">
    <location>
        <begin position="446"/>
        <end position="473"/>
    </location>
</feature>
<dbReference type="EMBL" id="LSRX01000015">
    <property type="protein sequence ID" value="OLQ14493.1"/>
    <property type="molecule type" value="Genomic_DNA"/>
</dbReference>
<keyword evidence="1" id="KW-0175">Coiled coil</keyword>
<evidence type="ECO:0000256" key="2">
    <source>
        <dbReference type="SAM" id="MobiDB-lite"/>
    </source>
</evidence>
<comment type="caution">
    <text evidence="3">The sequence shown here is derived from an EMBL/GenBank/DDBJ whole genome shotgun (WGS) entry which is preliminary data.</text>
</comment>
<keyword evidence="4" id="KW-1185">Reference proteome</keyword>
<protein>
    <submittedName>
        <fullName evidence="3">Uncharacterized protein</fullName>
    </submittedName>
</protein>
<evidence type="ECO:0000313" key="3">
    <source>
        <dbReference type="EMBL" id="OLQ14493.1"/>
    </source>
</evidence>
<reference evidence="3 4" key="1">
    <citation type="submission" date="2016-02" db="EMBL/GenBank/DDBJ databases">
        <title>Genome analysis of coral dinoflagellate symbionts highlights evolutionary adaptations to a symbiotic lifestyle.</title>
        <authorList>
            <person name="Aranda M."/>
            <person name="Li Y."/>
            <person name="Liew Y.J."/>
            <person name="Baumgarten S."/>
            <person name="Simakov O."/>
            <person name="Wilson M."/>
            <person name="Piel J."/>
            <person name="Ashoor H."/>
            <person name="Bougouffa S."/>
            <person name="Bajic V.B."/>
            <person name="Ryu T."/>
            <person name="Ravasi T."/>
            <person name="Bayer T."/>
            <person name="Micklem G."/>
            <person name="Kim H."/>
            <person name="Bhak J."/>
            <person name="Lajeunesse T.C."/>
            <person name="Voolstra C.R."/>
        </authorList>
    </citation>
    <scope>NUCLEOTIDE SEQUENCE [LARGE SCALE GENOMIC DNA]</scope>
    <source>
        <strain evidence="3 4">CCMP2467</strain>
    </source>
</reference>